<dbReference type="InterPro" id="IPR028344">
    <property type="entry name" value="ParE1/4"/>
</dbReference>
<keyword evidence="1" id="KW-1277">Toxin-antitoxin system</keyword>
<evidence type="ECO:0000256" key="1">
    <source>
        <dbReference type="ARBA" id="ARBA00022649"/>
    </source>
</evidence>
<organism evidence="3 4">
    <name type="scientific">Maribacter luteus</name>
    <dbReference type="NCBI Taxonomy" id="2594478"/>
    <lineage>
        <taxon>Bacteria</taxon>
        <taxon>Pseudomonadati</taxon>
        <taxon>Bacteroidota</taxon>
        <taxon>Flavobacteriia</taxon>
        <taxon>Flavobacteriales</taxon>
        <taxon>Flavobacteriaceae</taxon>
        <taxon>Maribacter</taxon>
    </lineage>
</organism>
<evidence type="ECO:0000256" key="2">
    <source>
        <dbReference type="PIRNR" id="PIRNR029218"/>
    </source>
</evidence>
<name>A0A6I2MH09_9FLAO</name>
<gene>
    <name evidence="3" type="ORF">GJ691_03110</name>
</gene>
<dbReference type="Proteomes" id="UP000443153">
    <property type="component" value="Unassembled WGS sequence"/>
</dbReference>
<dbReference type="PIRSF" id="PIRSF029218">
    <property type="entry name" value="ParE"/>
    <property type="match status" value="1"/>
</dbReference>
<dbReference type="InterPro" id="IPR007712">
    <property type="entry name" value="RelE/ParE_toxin"/>
</dbReference>
<dbReference type="OrthoDB" id="7173315at2"/>
<accession>A0A6I2MH09</accession>
<dbReference type="EMBL" id="WKJH01000001">
    <property type="protein sequence ID" value="MRX63151.1"/>
    <property type="molecule type" value="Genomic_DNA"/>
</dbReference>
<reference evidence="3 4" key="1">
    <citation type="submission" date="2019-11" db="EMBL/GenBank/DDBJ databases">
        <title>Maribacter lutea sp. nov., a marine bacterium isolated from intertidal sand.</title>
        <authorList>
            <person name="Liu A."/>
        </authorList>
    </citation>
    <scope>NUCLEOTIDE SEQUENCE [LARGE SCALE GENOMIC DNA]</scope>
    <source>
        <strain evidence="3 4">RZ05</strain>
    </source>
</reference>
<keyword evidence="4" id="KW-1185">Reference proteome</keyword>
<dbReference type="RefSeq" id="WP_154363628.1">
    <property type="nucleotide sequence ID" value="NZ_WKJH01000001.1"/>
</dbReference>
<protein>
    <recommendedName>
        <fullName evidence="2">Toxin</fullName>
    </recommendedName>
</protein>
<comment type="similarity">
    <text evidence="2">Belongs to the RelE toxin family.</text>
</comment>
<dbReference type="AlphaFoldDB" id="A0A6I2MH09"/>
<dbReference type="Pfam" id="PF05016">
    <property type="entry name" value="ParE_toxin"/>
    <property type="match status" value="1"/>
</dbReference>
<evidence type="ECO:0000313" key="4">
    <source>
        <dbReference type="Proteomes" id="UP000443153"/>
    </source>
</evidence>
<proteinExistence type="inferred from homology"/>
<comment type="caution">
    <text evidence="3">The sequence shown here is derived from an EMBL/GenBank/DDBJ whole genome shotgun (WGS) entry which is preliminary data.</text>
</comment>
<dbReference type="InterPro" id="IPR035093">
    <property type="entry name" value="RelE/ParE_toxin_dom_sf"/>
</dbReference>
<sequence length="100" mass="11635">MPKTSFVISVKAKSDIKSIAKFTIKEFGERQSLKYAHGLKEVLGQLANNPDLGRRYVAVKNRMLLRYRYKSHVIFYYIDPKGIFIVRVLGGMMDFPKHLR</sequence>
<evidence type="ECO:0000313" key="3">
    <source>
        <dbReference type="EMBL" id="MRX63151.1"/>
    </source>
</evidence>
<dbReference type="Gene3D" id="3.30.2310.20">
    <property type="entry name" value="RelE-like"/>
    <property type="match status" value="1"/>
</dbReference>